<evidence type="ECO:0000313" key="3">
    <source>
        <dbReference type="Proteomes" id="UP000824782"/>
    </source>
</evidence>
<name>A0AAV6YCM0_ENGPU</name>
<accession>A0AAV6YCM0</accession>
<reference evidence="2" key="1">
    <citation type="thesis" date="2020" institute="ProQuest LLC" country="789 East Eisenhower Parkway, Ann Arbor, MI, USA">
        <title>Comparative Genomics and Chromosome Evolution.</title>
        <authorList>
            <person name="Mudd A.B."/>
        </authorList>
    </citation>
    <scope>NUCLEOTIDE SEQUENCE</scope>
    <source>
        <strain evidence="2">237g6f4</strain>
        <tissue evidence="2">Blood</tissue>
    </source>
</reference>
<feature type="transmembrane region" description="Helical" evidence="1">
    <location>
        <begin position="37"/>
        <end position="58"/>
    </location>
</feature>
<gene>
    <name evidence="2" type="ORF">GDO81_029830</name>
</gene>
<dbReference type="AlphaFoldDB" id="A0AAV6YCM0"/>
<dbReference type="Proteomes" id="UP000824782">
    <property type="component" value="Unassembled WGS sequence"/>
</dbReference>
<keyword evidence="1" id="KW-0472">Membrane</keyword>
<sequence>MDGERGGRGLVILKKELCLFSVAALPCVLYVRAVLGVVVLQPPVHIAVPAAVLCSVCCESQMRRRRRATIHCCDITQGHDVHIRITPHTHNTHLPHVKKRRPTHHT</sequence>
<evidence type="ECO:0000256" key="1">
    <source>
        <dbReference type="SAM" id="Phobius"/>
    </source>
</evidence>
<keyword evidence="3" id="KW-1185">Reference proteome</keyword>
<feature type="transmembrane region" description="Helical" evidence="1">
    <location>
        <begin position="12"/>
        <end position="31"/>
    </location>
</feature>
<keyword evidence="1" id="KW-0812">Transmembrane</keyword>
<comment type="caution">
    <text evidence="2">The sequence shown here is derived from an EMBL/GenBank/DDBJ whole genome shotgun (WGS) entry which is preliminary data.</text>
</comment>
<proteinExistence type="predicted"/>
<protein>
    <recommendedName>
        <fullName evidence="4">Secreted protein</fullName>
    </recommendedName>
</protein>
<evidence type="ECO:0000313" key="2">
    <source>
        <dbReference type="EMBL" id="KAG8534957.1"/>
    </source>
</evidence>
<organism evidence="2 3">
    <name type="scientific">Engystomops pustulosus</name>
    <name type="common">Tungara frog</name>
    <name type="synonym">Physalaemus pustulosus</name>
    <dbReference type="NCBI Taxonomy" id="76066"/>
    <lineage>
        <taxon>Eukaryota</taxon>
        <taxon>Metazoa</taxon>
        <taxon>Chordata</taxon>
        <taxon>Craniata</taxon>
        <taxon>Vertebrata</taxon>
        <taxon>Euteleostomi</taxon>
        <taxon>Amphibia</taxon>
        <taxon>Batrachia</taxon>
        <taxon>Anura</taxon>
        <taxon>Neobatrachia</taxon>
        <taxon>Hyloidea</taxon>
        <taxon>Leptodactylidae</taxon>
        <taxon>Leiuperinae</taxon>
        <taxon>Engystomops</taxon>
    </lineage>
</organism>
<dbReference type="EMBL" id="WNYA01083882">
    <property type="protein sequence ID" value="KAG8534957.1"/>
    <property type="molecule type" value="Genomic_DNA"/>
</dbReference>
<keyword evidence="1" id="KW-1133">Transmembrane helix</keyword>
<evidence type="ECO:0008006" key="4">
    <source>
        <dbReference type="Google" id="ProtNLM"/>
    </source>
</evidence>